<feature type="transmembrane region" description="Helical" evidence="1">
    <location>
        <begin position="60"/>
        <end position="76"/>
    </location>
</feature>
<feature type="transmembrane region" description="Helical" evidence="1">
    <location>
        <begin position="88"/>
        <end position="110"/>
    </location>
</feature>
<evidence type="ECO:0000313" key="2">
    <source>
        <dbReference type="EMBL" id="MBX7290157.1"/>
    </source>
</evidence>
<name>A0ABD4RFL5_9CLOT</name>
<feature type="transmembrane region" description="Helical" evidence="1">
    <location>
        <begin position="6"/>
        <end position="25"/>
    </location>
</feature>
<dbReference type="GeneID" id="66302283"/>
<evidence type="ECO:0000256" key="1">
    <source>
        <dbReference type="SAM" id="Phobius"/>
    </source>
</evidence>
<keyword evidence="1" id="KW-0472">Membrane</keyword>
<keyword evidence="1" id="KW-1133">Transmembrane helix</keyword>
<keyword evidence="1" id="KW-0812">Transmembrane</keyword>
<dbReference type="AlphaFoldDB" id="A0ABD4RFL5"/>
<feature type="transmembrane region" description="Helical" evidence="1">
    <location>
        <begin position="122"/>
        <end position="145"/>
    </location>
</feature>
<protein>
    <submittedName>
        <fullName evidence="2">Uncharacterized protein</fullName>
    </submittedName>
</protein>
<sequence>MLKLAPIEFFLRAIPEGFLFILAIYSFSKTKIDRNKYISASLLYGIVVYSVRFLPISYGVHSIMNISIVIFISAKINKIDIIDSIKAVIAIFIIQFATEGISIFIIQNIMQRDTNYIFNDPILKVLYGVPSLFIAIFIVIVYYLILKKKGKLKNV</sequence>
<accession>A0ABD4RFL5</accession>
<gene>
    <name evidence="2" type="ORF">K4H94_03710</name>
</gene>
<dbReference type="EMBL" id="JAIFTX010000006">
    <property type="protein sequence ID" value="MBX7290157.1"/>
    <property type="molecule type" value="Genomic_DNA"/>
</dbReference>
<reference evidence="2 3" key="1">
    <citation type="submission" date="2021-08" db="EMBL/GenBank/DDBJ databases">
        <title>Genome sequence analysis of Clostridium chauvoei strains of European origin and evaluation of typing options for outbreak investigations.</title>
        <authorList>
            <person name="Abdel-Glil M."/>
            <person name="Thomas P."/>
            <person name="Seyboldt C."/>
        </authorList>
    </citation>
    <scope>NUCLEOTIDE SEQUENCE [LARGE SCALE GENOMIC DNA]</scope>
    <source>
        <strain evidence="2 3">S0260-09</strain>
    </source>
</reference>
<dbReference type="RefSeq" id="WP_021876279.1">
    <property type="nucleotide sequence ID" value="NZ_CP018624.1"/>
</dbReference>
<dbReference type="Proteomes" id="UP000775179">
    <property type="component" value="Unassembled WGS sequence"/>
</dbReference>
<dbReference type="KEGG" id="cchv:BTM20_10410"/>
<organism evidence="2 3">
    <name type="scientific">Clostridium chauvoei</name>
    <dbReference type="NCBI Taxonomy" id="46867"/>
    <lineage>
        <taxon>Bacteria</taxon>
        <taxon>Bacillati</taxon>
        <taxon>Bacillota</taxon>
        <taxon>Clostridia</taxon>
        <taxon>Eubacteriales</taxon>
        <taxon>Clostridiaceae</taxon>
        <taxon>Clostridium</taxon>
    </lineage>
</organism>
<proteinExistence type="predicted"/>
<evidence type="ECO:0000313" key="3">
    <source>
        <dbReference type="Proteomes" id="UP000775179"/>
    </source>
</evidence>
<comment type="caution">
    <text evidence="2">The sequence shown here is derived from an EMBL/GenBank/DDBJ whole genome shotgun (WGS) entry which is preliminary data.</text>
</comment>